<accession>A0A6B8VMK6</accession>
<dbReference type="Gene3D" id="3.40.50.720">
    <property type="entry name" value="NAD(P)-binding Rossmann-like Domain"/>
    <property type="match status" value="1"/>
</dbReference>
<dbReference type="Proteomes" id="UP000427071">
    <property type="component" value="Chromosome"/>
</dbReference>
<keyword evidence="2" id="KW-1185">Reference proteome</keyword>
<dbReference type="RefSeq" id="WP_156193017.1">
    <property type="nucleotide sequence ID" value="NZ_CP046452.1"/>
</dbReference>
<protein>
    <recommendedName>
        <fullName evidence="3">TOMM leader peptide-binding protein</fullName>
    </recommendedName>
</protein>
<gene>
    <name evidence="1" type="ORF">CKALI_08995</name>
</gene>
<dbReference type="AlphaFoldDB" id="A0A6B8VMK6"/>
<reference evidence="2" key="1">
    <citation type="submission" date="2019-11" db="EMBL/GenBank/DDBJ databases">
        <title>Complete genome sequence of Corynebacterium kalinowskii 1959, a novel Corynebacterium species isolated from soil of a small paddock in Vilsendorf, Germany.</title>
        <authorList>
            <person name="Schaffert L."/>
            <person name="Ruwe M."/>
            <person name="Milse J."/>
            <person name="Hanuschka K."/>
            <person name="Ortseifen V."/>
            <person name="Droste J."/>
            <person name="Brandt D."/>
            <person name="Schlueter L."/>
            <person name="Kutter Y."/>
            <person name="Vinke S."/>
            <person name="Viehoefer P."/>
            <person name="Jacob L."/>
            <person name="Luebke N.-C."/>
            <person name="Schulte-Berndt E."/>
            <person name="Hain C."/>
            <person name="Linder M."/>
            <person name="Schmidt P."/>
            <person name="Wollenschlaeger L."/>
            <person name="Luttermann T."/>
            <person name="Thieme E."/>
            <person name="Hassa J."/>
            <person name="Haak M."/>
            <person name="Wittchen M."/>
            <person name="Mentz A."/>
            <person name="Persicke M."/>
            <person name="Busche T."/>
            <person name="Ruckert C."/>
        </authorList>
    </citation>
    <scope>NUCLEOTIDE SEQUENCE [LARGE SCALE GENOMIC DNA]</scope>
    <source>
        <strain evidence="2">1959</strain>
    </source>
</reference>
<dbReference type="EMBL" id="CP046452">
    <property type="protein sequence ID" value="QGU02654.1"/>
    <property type="molecule type" value="Genomic_DNA"/>
</dbReference>
<evidence type="ECO:0000313" key="2">
    <source>
        <dbReference type="Proteomes" id="UP000427071"/>
    </source>
</evidence>
<sequence>MGDKLKLSDAARIVVRPGPAIQFGVDATTSGVIDSIAPQHIGPVVSALSACRTGIAEHALLLRLQESGLTEDASRALIAELTAYGILRTLPRQQPSIALVGRGPLAGAICELLRGSDCIVRRPLRGETDHKFIKDLQPEMPLVAVDRLAHARALGPAVRNGKREFFVPVQLIDGRGLIGPIATHSLGPCPLCLQLHRTDVDPHWPQVLTQIPGSSPSGAPVTVAATAAQTAAVVLSFFGLDVPALGNPGRSWLPGQVVQVDPFGQTQRFEVGRHDGCPLCFEAQYLEEGLPEISYLDWSDA</sequence>
<proteinExistence type="predicted"/>
<evidence type="ECO:0008006" key="3">
    <source>
        <dbReference type="Google" id="ProtNLM"/>
    </source>
</evidence>
<name>A0A6B8VMK6_9CORY</name>
<evidence type="ECO:0000313" key="1">
    <source>
        <dbReference type="EMBL" id="QGU02654.1"/>
    </source>
</evidence>
<dbReference type="KEGG" id="ckw:CKALI_08995"/>
<organism evidence="1 2">
    <name type="scientific">Corynebacterium kalinowskii</name>
    <dbReference type="NCBI Taxonomy" id="2675216"/>
    <lineage>
        <taxon>Bacteria</taxon>
        <taxon>Bacillati</taxon>
        <taxon>Actinomycetota</taxon>
        <taxon>Actinomycetes</taxon>
        <taxon>Mycobacteriales</taxon>
        <taxon>Corynebacteriaceae</taxon>
        <taxon>Corynebacterium</taxon>
    </lineage>
</organism>